<name>A0A7X0JCF2_9SPHN</name>
<organism evidence="4 5">
    <name type="scientific">Sphingomonas endophytica</name>
    <dbReference type="NCBI Taxonomy" id="869719"/>
    <lineage>
        <taxon>Bacteria</taxon>
        <taxon>Pseudomonadati</taxon>
        <taxon>Pseudomonadota</taxon>
        <taxon>Alphaproteobacteria</taxon>
        <taxon>Sphingomonadales</taxon>
        <taxon>Sphingomonadaceae</taxon>
        <taxon>Sphingomonas</taxon>
    </lineage>
</organism>
<dbReference type="PANTHER" id="PTHR48081">
    <property type="entry name" value="AB HYDROLASE SUPERFAMILY PROTEIN C4A8.06C"/>
    <property type="match status" value="1"/>
</dbReference>
<dbReference type="EMBL" id="JACHBT010000004">
    <property type="protein sequence ID" value="MBB6504042.1"/>
    <property type="molecule type" value="Genomic_DNA"/>
</dbReference>
<evidence type="ECO:0000313" key="5">
    <source>
        <dbReference type="Proteomes" id="UP000522313"/>
    </source>
</evidence>
<gene>
    <name evidence="4" type="ORF">F4693_001000</name>
</gene>
<dbReference type="Proteomes" id="UP000522313">
    <property type="component" value="Unassembled WGS sequence"/>
</dbReference>
<feature type="chain" id="PRO_5030970600" evidence="2">
    <location>
        <begin position="20"/>
        <end position="293"/>
    </location>
</feature>
<evidence type="ECO:0000256" key="1">
    <source>
        <dbReference type="ARBA" id="ARBA00022801"/>
    </source>
</evidence>
<dbReference type="AlphaFoldDB" id="A0A7X0JCF2"/>
<dbReference type="GO" id="GO:0016787">
    <property type="term" value="F:hydrolase activity"/>
    <property type="evidence" value="ECO:0007669"/>
    <property type="project" value="UniProtKB-KW"/>
</dbReference>
<evidence type="ECO:0000313" key="4">
    <source>
        <dbReference type="EMBL" id="MBB6504042.1"/>
    </source>
</evidence>
<proteinExistence type="predicted"/>
<protein>
    <submittedName>
        <fullName evidence="4">Acetyl esterase/lipase</fullName>
    </submittedName>
</protein>
<dbReference type="InterPro" id="IPR050300">
    <property type="entry name" value="GDXG_lipolytic_enzyme"/>
</dbReference>
<accession>A0A7X0JCF2</accession>
<reference evidence="4 5" key="1">
    <citation type="submission" date="2020-08" db="EMBL/GenBank/DDBJ databases">
        <title>The Agave Microbiome: Exploring the role of microbial communities in plant adaptations to desert environments.</title>
        <authorList>
            <person name="Partida-Martinez L.P."/>
        </authorList>
    </citation>
    <scope>NUCLEOTIDE SEQUENCE [LARGE SCALE GENOMIC DNA]</scope>
    <source>
        <strain evidence="4 5">AS3.13</strain>
    </source>
</reference>
<feature type="domain" description="BD-FAE-like" evidence="3">
    <location>
        <begin position="56"/>
        <end position="227"/>
    </location>
</feature>
<dbReference type="InterPro" id="IPR049492">
    <property type="entry name" value="BD-FAE-like_dom"/>
</dbReference>
<comment type="caution">
    <text evidence="4">The sequence shown here is derived from an EMBL/GenBank/DDBJ whole genome shotgun (WGS) entry which is preliminary data.</text>
</comment>
<dbReference type="InterPro" id="IPR029058">
    <property type="entry name" value="AB_hydrolase_fold"/>
</dbReference>
<keyword evidence="1" id="KW-0378">Hydrolase</keyword>
<evidence type="ECO:0000259" key="3">
    <source>
        <dbReference type="Pfam" id="PF20434"/>
    </source>
</evidence>
<evidence type="ECO:0000256" key="2">
    <source>
        <dbReference type="SAM" id="SignalP"/>
    </source>
</evidence>
<dbReference type="Pfam" id="PF20434">
    <property type="entry name" value="BD-FAE"/>
    <property type="match status" value="1"/>
</dbReference>
<sequence>MTRARAVALAMLLAGSPLAAQMPPGMAELRAEQAKMPAPDAVVRYGTDDLRSGEIRLPKGKGRFPVAMLIHGGCWSQEYDTVKGMTPLPEALRQRGFALWNVEYRRLGNPGGGWPGTFQDIAAAMDYLPTLAKTYPLDLKRLTIVGHSAGAHLAAWAGSRTKLPAPWTAPKGIRPVSVVVIDGPTTLAPFVGADAEVCGKPVIVPLMGGAPAEKPAEYRIASPADHLPLGERQVIVLGSLTPYIKPYVAAARAAGDRVNALEPAGANHFDIITPSTPNGKAVADFVAAKALAK</sequence>
<dbReference type="Gene3D" id="3.40.50.1820">
    <property type="entry name" value="alpha/beta hydrolase"/>
    <property type="match status" value="1"/>
</dbReference>
<dbReference type="SUPFAM" id="SSF53474">
    <property type="entry name" value="alpha/beta-Hydrolases"/>
    <property type="match status" value="1"/>
</dbReference>
<dbReference type="RefSeq" id="WP_184504369.1">
    <property type="nucleotide sequence ID" value="NZ_JACHBT010000004.1"/>
</dbReference>
<keyword evidence="2" id="KW-0732">Signal</keyword>
<feature type="signal peptide" evidence="2">
    <location>
        <begin position="1"/>
        <end position="19"/>
    </location>
</feature>
<reference evidence="4 5" key="2">
    <citation type="submission" date="2020-08" db="EMBL/GenBank/DDBJ databases">
        <authorList>
            <person name="Partida-Martinez L."/>
            <person name="Huntemann M."/>
            <person name="Clum A."/>
            <person name="Wang J."/>
            <person name="Palaniappan K."/>
            <person name="Ritter S."/>
            <person name="Chen I.-M."/>
            <person name="Stamatis D."/>
            <person name="Reddy T."/>
            <person name="O'Malley R."/>
            <person name="Daum C."/>
            <person name="Shapiro N."/>
            <person name="Ivanova N."/>
            <person name="Kyrpides N."/>
            <person name="Woyke T."/>
        </authorList>
    </citation>
    <scope>NUCLEOTIDE SEQUENCE [LARGE SCALE GENOMIC DNA]</scope>
    <source>
        <strain evidence="4 5">AS3.13</strain>
    </source>
</reference>